<keyword evidence="4" id="KW-1185">Reference proteome</keyword>
<dbReference type="Proteomes" id="UP000285906">
    <property type="component" value="Unassembled WGS sequence"/>
</dbReference>
<dbReference type="OrthoDB" id="9979542at2"/>
<accession>A0A420DC25</accession>
<gene>
    <name evidence="2" type="ORF">BXY58_1128</name>
    <name evidence="1" type="ORF">GCM10007332_13840</name>
</gene>
<dbReference type="Proteomes" id="UP000658202">
    <property type="component" value="Unassembled WGS sequence"/>
</dbReference>
<name>A0A420DC25_9FLAO</name>
<protein>
    <submittedName>
        <fullName evidence="2">Uncharacterized protein</fullName>
    </submittedName>
</protein>
<reference evidence="1" key="1">
    <citation type="journal article" date="2014" name="Int. J. Syst. Evol. Microbiol.">
        <title>Complete genome of a new Firmicutes species belonging to the dominant human colonic microbiota ('Ruminococcus bicirculans') reveals two chromosomes and a selective capacity to utilize plant glucans.</title>
        <authorList>
            <consortium name="NISC Comparative Sequencing Program"/>
            <person name="Wegmann U."/>
            <person name="Louis P."/>
            <person name="Goesmann A."/>
            <person name="Henrissat B."/>
            <person name="Duncan S.H."/>
            <person name="Flint H.J."/>
        </authorList>
    </citation>
    <scope>NUCLEOTIDE SEQUENCE</scope>
    <source>
        <strain evidence="1">CCM 8490</strain>
    </source>
</reference>
<dbReference type="EMBL" id="RAQH01000002">
    <property type="protein sequence ID" value="RKE88994.1"/>
    <property type="molecule type" value="Genomic_DNA"/>
</dbReference>
<reference evidence="2 3" key="2">
    <citation type="submission" date="2018-09" db="EMBL/GenBank/DDBJ databases">
        <title>Genomic Encyclopedia of Archaeal and Bacterial Type Strains, Phase II (KMG-II): from individual species to whole genera.</title>
        <authorList>
            <person name="Goeker M."/>
        </authorList>
    </citation>
    <scope>NUCLEOTIDE SEQUENCE [LARGE SCALE GENOMIC DNA]</scope>
    <source>
        <strain evidence="2 3">DSM 27620</strain>
    </source>
</reference>
<evidence type="ECO:0000313" key="4">
    <source>
        <dbReference type="Proteomes" id="UP000658202"/>
    </source>
</evidence>
<dbReference type="RefSeq" id="WP_120212801.1">
    <property type="nucleotide sequence ID" value="NZ_BMCW01000002.1"/>
</dbReference>
<evidence type="ECO:0000313" key="1">
    <source>
        <dbReference type="EMBL" id="GGG53389.1"/>
    </source>
</evidence>
<comment type="caution">
    <text evidence="2">The sequence shown here is derived from an EMBL/GenBank/DDBJ whole genome shotgun (WGS) entry which is preliminary data.</text>
</comment>
<sequence>MKKIILTSTILFSVLTITSFTTNKSTTTSINVSKIENNNLILAYVVTTNNIQIYFKQYECAQRYINDFGGTFTGTIYVKDSQAISCADLE</sequence>
<evidence type="ECO:0000313" key="2">
    <source>
        <dbReference type="EMBL" id="RKE88994.1"/>
    </source>
</evidence>
<reference evidence="1" key="4">
    <citation type="submission" date="2024-05" db="EMBL/GenBank/DDBJ databases">
        <authorList>
            <person name="Sun Q."/>
            <person name="Sedlacek I."/>
        </authorList>
    </citation>
    <scope>NUCLEOTIDE SEQUENCE</scope>
    <source>
        <strain evidence="1">CCM 8490</strain>
    </source>
</reference>
<dbReference type="AlphaFoldDB" id="A0A420DC25"/>
<evidence type="ECO:0000313" key="3">
    <source>
        <dbReference type="Proteomes" id="UP000285906"/>
    </source>
</evidence>
<organism evidence="2 3">
    <name type="scientific">Epilithonimonas arachidiradicis</name>
    <dbReference type="NCBI Taxonomy" id="1617282"/>
    <lineage>
        <taxon>Bacteria</taxon>
        <taxon>Pseudomonadati</taxon>
        <taxon>Bacteroidota</taxon>
        <taxon>Flavobacteriia</taxon>
        <taxon>Flavobacteriales</taxon>
        <taxon>Weeksellaceae</taxon>
        <taxon>Chryseobacterium group</taxon>
        <taxon>Epilithonimonas</taxon>
    </lineage>
</organism>
<reference evidence="4" key="3">
    <citation type="journal article" date="2019" name="Int. J. Syst. Evol. Microbiol.">
        <title>The Global Catalogue of Microorganisms (GCM) 10K type strain sequencing project: providing services to taxonomists for standard genome sequencing and annotation.</title>
        <authorList>
            <consortium name="The Broad Institute Genomics Platform"/>
            <consortium name="The Broad Institute Genome Sequencing Center for Infectious Disease"/>
            <person name="Wu L."/>
            <person name="Ma J."/>
        </authorList>
    </citation>
    <scope>NUCLEOTIDE SEQUENCE [LARGE SCALE GENOMIC DNA]</scope>
    <source>
        <strain evidence="4">CCM 8490</strain>
    </source>
</reference>
<dbReference type="EMBL" id="BMCW01000002">
    <property type="protein sequence ID" value="GGG53389.1"/>
    <property type="molecule type" value="Genomic_DNA"/>
</dbReference>
<proteinExistence type="predicted"/>